<evidence type="ECO:0000313" key="3">
    <source>
        <dbReference type="Proteomes" id="UP000189627"/>
    </source>
</evidence>
<name>A0A1U9UWQ0_CUPNE</name>
<dbReference type="RefSeq" id="WP_078199018.1">
    <property type="nucleotide sequence ID" value="NZ_CP017758.1"/>
</dbReference>
<dbReference type="AlphaFoldDB" id="A0A1U9UWQ0"/>
<dbReference type="EMBL" id="CP017758">
    <property type="protein sequence ID" value="AQV96555.1"/>
    <property type="molecule type" value="Genomic_DNA"/>
</dbReference>
<dbReference type="Gene3D" id="1.10.260.40">
    <property type="entry name" value="lambda repressor-like DNA-binding domains"/>
    <property type="match status" value="1"/>
</dbReference>
<dbReference type="InterPro" id="IPR010982">
    <property type="entry name" value="Lambda_DNA-bd_dom_sf"/>
</dbReference>
<dbReference type="PROSITE" id="PS50943">
    <property type="entry name" value="HTH_CROC1"/>
    <property type="match status" value="1"/>
</dbReference>
<dbReference type="OrthoDB" id="9803379at2"/>
<dbReference type="GO" id="GO:0003677">
    <property type="term" value="F:DNA binding"/>
    <property type="evidence" value="ECO:0007669"/>
    <property type="project" value="InterPro"/>
</dbReference>
<dbReference type="Proteomes" id="UP000189627">
    <property type="component" value="Chromosome 2"/>
</dbReference>
<accession>A0A1U9UWQ0</accession>
<protein>
    <submittedName>
        <fullName evidence="2">XRE family transcriptional regulator</fullName>
    </submittedName>
</protein>
<reference evidence="3" key="1">
    <citation type="submission" date="2017-02" db="EMBL/GenBank/DDBJ databases">
        <title>Complete genome sequence of Cupriavidus necator strain NH9, a 3-chlorobenzoate degrader.</title>
        <authorList>
            <person name="Moriuchi R."/>
            <person name="Dohra H."/>
            <person name="Ogawa N."/>
        </authorList>
    </citation>
    <scope>NUCLEOTIDE SEQUENCE [LARGE SCALE GENOMIC DNA]</scope>
    <source>
        <strain evidence="3">NH9</strain>
    </source>
</reference>
<organism evidence="2 3">
    <name type="scientific">Cupriavidus necator</name>
    <name type="common">Alcaligenes eutrophus</name>
    <name type="synonym">Ralstonia eutropha</name>
    <dbReference type="NCBI Taxonomy" id="106590"/>
    <lineage>
        <taxon>Bacteria</taxon>
        <taxon>Pseudomonadati</taxon>
        <taxon>Pseudomonadota</taxon>
        <taxon>Betaproteobacteria</taxon>
        <taxon>Burkholderiales</taxon>
        <taxon>Burkholderiaceae</taxon>
        <taxon>Cupriavidus</taxon>
    </lineage>
</organism>
<sequence length="108" mass="12256">MKTSIPEEEYAILLKALRVERELREITQVELASRLGVEQTFVSKCERGGRRLDVLEFRKWCLALGTTVGEFMERVEVQLTTFEAAMAATLAAQKKIARKSKPSKKQSP</sequence>
<dbReference type="SMART" id="SM00530">
    <property type="entry name" value="HTH_XRE"/>
    <property type="match status" value="1"/>
</dbReference>
<dbReference type="KEGG" id="cuh:BJN34_22065"/>
<evidence type="ECO:0000259" key="1">
    <source>
        <dbReference type="PROSITE" id="PS50943"/>
    </source>
</evidence>
<dbReference type="Pfam" id="PF01381">
    <property type="entry name" value="HTH_3"/>
    <property type="match status" value="1"/>
</dbReference>
<dbReference type="CDD" id="cd00093">
    <property type="entry name" value="HTH_XRE"/>
    <property type="match status" value="1"/>
</dbReference>
<dbReference type="SUPFAM" id="SSF47413">
    <property type="entry name" value="lambda repressor-like DNA-binding domains"/>
    <property type="match status" value="1"/>
</dbReference>
<evidence type="ECO:0000313" key="2">
    <source>
        <dbReference type="EMBL" id="AQV96555.1"/>
    </source>
</evidence>
<gene>
    <name evidence="2" type="ORF">BJN34_22065</name>
</gene>
<proteinExistence type="predicted"/>
<feature type="domain" description="HTH cro/C1-type" evidence="1">
    <location>
        <begin position="17"/>
        <end position="71"/>
    </location>
</feature>
<dbReference type="InterPro" id="IPR001387">
    <property type="entry name" value="Cro/C1-type_HTH"/>
</dbReference>